<reference evidence="5 6" key="1">
    <citation type="journal article" date="2024" name="G3 (Bethesda)">
        <title>Genome assembly of Hibiscus sabdariffa L. provides insights into metabolisms of medicinal natural products.</title>
        <authorList>
            <person name="Kim T."/>
        </authorList>
    </citation>
    <scope>NUCLEOTIDE SEQUENCE [LARGE SCALE GENOMIC DNA]</scope>
    <source>
        <strain evidence="5">TK-2024</strain>
        <tissue evidence="5">Old leaves</tissue>
    </source>
</reference>
<keyword evidence="2" id="KW-0677">Repeat</keyword>
<dbReference type="Gene3D" id="3.30.60.20">
    <property type="match status" value="1"/>
</dbReference>
<dbReference type="InterPro" id="IPR002219">
    <property type="entry name" value="PKC_DAG/PE"/>
</dbReference>
<dbReference type="PROSITE" id="PS50081">
    <property type="entry name" value="ZF_DAG_PE_2"/>
    <property type="match status" value="1"/>
</dbReference>
<evidence type="ECO:0000313" key="5">
    <source>
        <dbReference type="EMBL" id="KAK8548655.1"/>
    </source>
</evidence>
<organism evidence="5 6">
    <name type="scientific">Hibiscus sabdariffa</name>
    <name type="common">roselle</name>
    <dbReference type="NCBI Taxonomy" id="183260"/>
    <lineage>
        <taxon>Eukaryota</taxon>
        <taxon>Viridiplantae</taxon>
        <taxon>Streptophyta</taxon>
        <taxon>Embryophyta</taxon>
        <taxon>Tracheophyta</taxon>
        <taxon>Spermatophyta</taxon>
        <taxon>Magnoliopsida</taxon>
        <taxon>eudicotyledons</taxon>
        <taxon>Gunneridae</taxon>
        <taxon>Pentapetalae</taxon>
        <taxon>rosids</taxon>
        <taxon>malvids</taxon>
        <taxon>Malvales</taxon>
        <taxon>Malvaceae</taxon>
        <taxon>Malvoideae</taxon>
        <taxon>Hibiscus</taxon>
    </lineage>
</organism>
<dbReference type="Pfam" id="PF03107">
    <property type="entry name" value="C1_2"/>
    <property type="match status" value="1"/>
</dbReference>
<dbReference type="SUPFAM" id="SSF57889">
    <property type="entry name" value="Cysteine-rich domain"/>
    <property type="match status" value="2"/>
</dbReference>
<evidence type="ECO:0000256" key="2">
    <source>
        <dbReference type="ARBA" id="ARBA00022737"/>
    </source>
</evidence>
<protein>
    <recommendedName>
        <fullName evidence="4">Phorbol-ester/DAG-type domain-containing protein</fullName>
    </recommendedName>
</protein>
<comment type="caution">
    <text evidence="5">The sequence shown here is derived from an EMBL/GenBank/DDBJ whole genome shotgun (WGS) entry which is preliminary data.</text>
</comment>
<accession>A0ABR2DXF3</accession>
<evidence type="ECO:0000256" key="3">
    <source>
        <dbReference type="ARBA" id="ARBA00022833"/>
    </source>
</evidence>
<feature type="domain" description="Phorbol-ester/DAG-type" evidence="4">
    <location>
        <begin position="115"/>
        <end position="159"/>
    </location>
</feature>
<dbReference type="InterPro" id="IPR046349">
    <property type="entry name" value="C1-like_sf"/>
</dbReference>
<dbReference type="InterPro" id="IPR004146">
    <property type="entry name" value="DC1"/>
</dbReference>
<evidence type="ECO:0000259" key="4">
    <source>
        <dbReference type="PROSITE" id="PS50081"/>
    </source>
</evidence>
<name>A0ABR2DXF3_9ROSI</name>
<keyword evidence="6" id="KW-1185">Reference proteome</keyword>
<sequence length="232" mass="26889">MQERNANMSTHFEIEYCHQGHPMIFYEALERDATCFVCRVEISDEAYASFSQVDHFIYKCQGCAAVNVGFAYVCYECDFVPDVKCATSSSWVPKNETQRLKDMEKESKLCLFNRHHKLDYANYAHKLPGFGFCSFCGLYLSGPVYRCGECGYSLHESCVGFPWEMQIHFHPLHLLRPLLHPPQRCLVCKYSFDDEVSYSCVQCDLHLHVDCAESLKHVLKSKSHIHDLYYFG</sequence>
<dbReference type="PANTHER" id="PTHR46288">
    <property type="entry name" value="PHORBOL-ESTER/DAG-TYPE DOMAIN-CONTAINING PROTEIN"/>
    <property type="match status" value="1"/>
</dbReference>
<evidence type="ECO:0000256" key="1">
    <source>
        <dbReference type="ARBA" id="ARBA00022723"/>
    </source>
</evidence>
<dbReference type="Proteomes" id="UP001472677">
    <property type="component" value="Unassembled WGS sequence"/>
</dbReference>
<proteinExistence type="predicted"/>
<keyword evidence="3" id="KW-0862">Zinc</keyword>
<dbReference type="EMBL" id="JBBPBM010000021">
    <property type="protein sequence ID" value="KAK8548655.1"/>
    <property type="molecule type" value="Genomic_DNA"/>
</dbReference>
<gene>
    <name evidence="5" type="ORF">V6N12_061564</name>
</gene>
<keyword evidence="1" id="KW-0479">Metal-binding</keyword>
<evidence type="ECO:0000313" key="6">
    <source>
        <dbReference type="Proteomes" id="UP001472677"/>
    </source>
</evidence>
<dbReference type="PANTHER" id="PTHR46288:SF27">
    <property type="entry name" value="CYSTEINE_HISTIDINE-RICH C1 DOMAIN FAMILY PROTEIN"/>
    <property type="match status" value="1"/>
</dbReference>